<dbReference type="InterPro" id="IPR001447">
    <property type="entry name" value="Arylamine_N-AcTrfase"/>
</dbReference>
<dbReference type="Gene3D" id="3.30.2140.20">
    <property type="match status" value="1"/>
</dbReference>
<keyword evidence="3" id="KW-0012">Acyltransferase</keyword>
<protein>
    <recommendedName>
        <fullName evidence="2">arylamine N-acetyltransferase</fullName>
        <ecNumber evidence="2">2.3.1.5</ecNumber>
    </recommendedName>
</protein>
<accession>A0A813MB07</accession>
<dbReference type="SUPFAM" id="SSF54001">
    <property type="entry name" value="Cysteine proteinases"/>
    <property type="match status" value="1"/>
</dbReference>
<keyword evidence="3" id="KW-0808">Transferase</keyword>
<dbReference type="EMBL" id="CAJNOC010000084">
    <property type="protein sequence ID" value="CAF0713521.1"/>
    <property type="molecule type" value="Genomic_DNA"/>
</dbReference>
<dbReference type="InterPro" id="IPR038765">
    <property type="entry name" value="Papain-like_cys_pep_sf"/>
</dbReference>
<evidence type="ECO:0000256" key="2">
    <source>
        <dbReference type="ARBA" id="ARBA00012701"/>
    </source>
</evidence>
<reference evidence="4" key="1">
    <citation type="submission" date="2021-02" db="EMBL/GenBank/DDBJ databases">
        <authorList>
            <person name="Nowell W R."/>
        </authorList>
    </citation>
    <scope>NUCLEOTIDE SEQUENCE</scope>
    <source>
        <strain evidence="4">Ploen Becks lab</strain>
    </source>
</reference>
<dbReference type="Proteomes" id="UP000663879">
    <property type="component" value="Unassembled WGS sequence"/>
</dbReference>
<dbReference type="GO" id="GO:0004060">
    <property type="term" value="F:arylamine N-acetyltransferase activity"/>
    <property type="evidence" value="ECO:0007669"/>
    <property type="project" value="UniProtKB-EC"/>
</dbReference>
<keyword evidence="5" id="KW-1185">Reference proteome</keyword>
<comment type="similarity">
    <text evidence="1 3">Belongs to the arylamine N-acetyltransferase family.</text>
</comment>
<dbReference type="EC" id="2.3.1.5" evidence="2"/>
<comment type="caution">
    <text evidence="4">The sequence shown here is derived from an EMBL/GenBank/DDBJ whole genome shotgun (WGS) entry which is preliminary data.</text>
</comment>
<dbReference type="InterPro" id="IPR053710">
    <property type="entry name" value="Arylamine_NAT_domain_sf"/>
</dbReference>
<dbReference type="PANTHER" id="PTHR11786">
    <property type="entry name" value="N-HYDROXYARYLAMINE O-ACETYLTRANSFERASE"/>
    <property type="match status" value="1"/>
</dbReference>
<sequence>MQVERYLEKIKCEKFIEVSLENLKQLQKNHLIEIPFENLDMHMKKPILFSLEDTYDRILNKSRGGYCVQLNSLFGWLLTRLGYHVSYLPCYIYNITTKRYSNLPIHIILMVKLDEKLYYVDVGTTRIIAEPIELRIDHVEKKTHGFYRFSLDGETYTLDRKGNNSNAEWIPQLKFILEPKELGFFKEMNDYVQTEEHPVLFHRSTVVIRFENGIRFLIGNRYTEILLGANCEETRKDEVLSDEQVRNYLKDKFNLEIDDSFVPVDTINSYFESLKK</sequence>
<dbReference type="Pfam" id="PF00797">
    <property type="entry name" value="Acetyltransf_2"/>
    <property type="match status" value="1"/>
</dbReference>
<dbReference type="AlphaFoldDB" id="A0A813MB07"/>
<dbReference type="PANTHER" id="PTHR11786:SF0">
    <property type="entry name" value="ARYLAMINE N-ACETYLTRANSFERASE 4-RELATED"/>
    <property type="match status" value="1"/>
</dbReference>
<evidence type="ECO:0000313" key="4">
    <source>
        <dbReference type="EMBL" id="CAF0713521.1"/>
    </source>
</evidence>
<evidence type="ECO:0000256" key="1">
    <source>
        <dbReference type="ARBA" id="ARBA00006547"/>
    </source>
</evidence>
<organism evidence="4 5">
    <name type="scientific">Brachionus calyciflorus</name>
    <dbReference type="NCBI Taxonomy" id="104777"/>
    <lineage>
        <taxon>Eukaryota</taxon>
        <taxon>Metazoa</taxon>
        <taxon>Spiralia</taxon>
        <taxon>Gnathifera</taxon>
        <taxon>Rotifera</taxon>
        <taxon>Eurotatoria</taxon>
        <taxon>Monogononta</taxon>
        <taxon>Pseudotrocha</taxon>
        <taxon>Ploima</taxon>
        <taxon>Brachionidae</taxon>
        <taxon>Brachionus</taxon>
    </lineage>
</organism>
<dbReference type="OrthoDB" id="10260017at2759"/>
<evidence type="ECO:0000313" key="5">
    <source>
        <dbReference type="Proteomes" id="UP000663879"/>
    </source>
</evidence>
<proteinExistence type="inferred from homology"/>
<name>A0A813MB07_9BILA</name>
<evidence type="ECO:0000256" key="3">
    <source>
        <dbReference type="RuleBase" id="RU003452"/>
    </source>
</evidence>
<dbReference type="PRINTS" id="PR01543">
    <property type="entry name" value="ANATRNSFRASE"/>
</dbReference>
<gene>
    <name evidence="4" type="ORF">OXX778_LOCUS1347</name>
</gene>